<dbReference type="Proteomes" id="UP000267027">
    <property type="component" value="Unassembled WGS sequence"/>
</dbReference>
<gene>
    <name evidence="2" type="ORF">ACOC_LOCUS2190</name>
</gene>
<name>A0A158PEN0_ANGCS</name>
<dbReference type="WBParaSite" id="ACOC_0000218901-mRNA-1">
    <property type="protein sequence ID" value="ACOC_0000218901-mRNA-1"/>
    <property type="gene ID" value="ACOC_0000218901"/>
</dbReference>
<evidence type="ECO:0000313" key="3">
    <source>
        <dbReference type="Proteomes" id="UP000267027"/>
    </source>
</evidence>
<evidence type="ECO:0000313" key="2">
    <source>
        <dbReference type="EMBL" id="VDM53775.1"/>
    </source>
</evidence>
<sequence length="541" mass="62021">MRLFQSSFDALACPHPHCQLSFPNIDDLISHLVSFHCQHQFRQRKLTFISLEKYEAWKSSQEKLFATTMIEEADREENEGVIRLRYSCEYCDGWRRKLEKHGSSEEGMCMRVLLGCPAHFTVSISRQQTYIVVFGCFAHLGHRKKLPPAVNRVPDSNVQLDRWKTSPVGIKRFKSLEKYSPGERGYHLKRYEIRNIADKLKKRGLLSSKEKETGNNGNHFVRFQSMRSLPEERGRCSWFSFAKVKEFTYSKLGTNTAHGIQHSQNPSNPTTASHTVVEELRDLSPPIIGASTYTEYDGEDEYNNLDMVVVDDGDVGHSLSYFIDDTESHESPLDTNPARNGSRDRNSWFCLTKRKDDMSRIIHPGHPGVLWLFHHSFLQLNKIPENTAKTMSSKMAPLLMEPQPTGNADFDETMTSLKRRINILSNQIKRTVDTSKRDILMAQVRNLQGQLVRGVPQTTTFFHLAEEEPDGEEDEDDLVYEPVDRDDTVCLEVEVESSDAPYGVQIPEEHYDDMSADVFQGEPYEEVVSAGYEQSSELSYN</sequence>
<dbReference type="OrthoDB" id="5862415at2759"/>
<protein>
    <submittedName>
        <fullName evidence="4">C2H2-type domain-containing protein</fullName>
    </submittedName>
</protein>
<keyword evidence="3" id="KW-1185">Reference proteome</keyword>
<organism evidence="4">
    <name type="scientific">Angiostrongylus costaricensis</name>
    <name type="common">Nematode worm</name>
    <dbReference type="NCBI Taxonomy" id="334426"/>
    <lineage>
        <taxon>Eukaryota</taxon>
        <taxon>Metazoa</taxon>
        <taxon>Ecdysozoa</taxon>
        <taxon>Nematoda</taxon>
        <taxon>Chromadorea</taxon>
        <taxon>Rhabditida</taxon>
        <taxon>Rhabditina</taxon>
        <taxon>Rhabditomorpha</taxon>
        <taxon>Strongyloidea</taxon>
        <taxon>Metastrongylidae</taxon>
        <taxon>Angiostrongylus</taxon>
    </lineage>
</organism>
<dbReference type="InterPro" id="IPR052797">
    <property type="entry name" value="RegFact_GeneExpr_CellDeath"/>
</dbReference>
<dbReference type="PANTHER" id="PTHR33936:SF25">
    <property type="entry name" value="C2H2-TYPE DOMAIN-CONTAINING PROTEIN"/>
    <property type="match status" value="1"/>
</dbReference>
<accession>A0A158PEN0</accession>
<dbReference type="AlphaFoldDB" id="A0A158PEN0"/>
<reference evidence="2 3" key="2">
    <citation type="submission" date="2018-11" db="EMBL/GenBank/DDBJ databases">
        <authorList>
            <consortium name="Pathogen Informatics"/>
        </authorList>
    </citation>
    <scope>NUCLEOTIDE SEQUENCE [LARGE SCALE GENOMIC DNA]</scope>
    <source>
        <strain evidence="2 3">Costa Rica</strain>
    </source>
</reference>
<proteinExistence type="predicted"/>
<dbReference type="EMBL" id="UYYA01000406">
    <property type="protein sequence ID" value="VDM53775.1"/>
    <property type="molecule type" value="Genomic_DNA"/>
</dbReference>
<dbReference type="PROSITE" id="PS00028">
    <property type="entry name" value="ZINC_FINGER_C2H2_1"/>
    <property type="match status" value="1"/>
</dbReference>
<reference evidence="4" key="1">
    <citation type="submission" date="2016-04" db="UniProtKB">
        <authorList>
            <consortium name="WormBaseParasite"/>
        </authorList>
    </citation>
    <scope>IDENTIFICATION</scope>
</reference>
<feature type="domain" description="C2H2-type" evidence="1">
    <location>
        <begin position="13"/>
        <end position="36"/>
    </location>
</feature>
<dbReference type="InterPro" id="IPR013087">
    <property type="entry name" value="Znf_C2H2_type"/>
</dbReference>
<dbReference type="PANTHER" id="PTHR33936">
    <property type="entry name" value="PROTEIN CBG17840"/>
    <property type="match status" value="1"/>
</dbReference>
<evidence type="ECO:0000259" key="1">
    <source>
        <dbReference type="PROSITE" id="PS00028"/>
    </source>
</evidence>
<evidence type="ECO:0000313" key="4">
    <source>
        <dbReference type="WBParaSite" id="ACOC_0000218901-mRNA-1"/>
    </source>
</evidence>